<evidence type="ECO:0000313" key="8">
    <source>
        <dbReference type="Proteomes" id="UP000006695"/>
    </source>
</evidence>
<dbReference type="SFLD" id="SFLDG01386">
    <property type="entry name" value="main_SPASM_domain-containing"/>
    <property type="match status" value="1"/>
</dbReference>
<dbReference type="InterPro" id="IPR006638">
    <property type="entry name" value="Elp3/MiaA/NifB-like_rSAM"/>
</dbReference>
<dbReference type="EMBL" id="CP000698">
    <property type="protein sequence ID" value="ABQ25002.1"/>
    <property type="molecule type" value="Genomic_DNA"/>
</dbReference>
<dbReference type="SUPFAM" id="SSF102114">
    <property type="entry name" value="Radical SAM enzymes"/>
    <property type="match status" value="1"/>
</dbReference>
<dbReference type="SFLD" id="SFLDS00029">
    <property type="entry name" value="Radical_SAM"/>
    <property type="match status" value="1"/>
</dbReference>
<organism evidence="7 8">
    <name type="scientific">Geotalea uraniireducens (strain Rf4)</name>
    <name type="common">Geobacter uraniireducens</name>
    <dbReference type="NCBI Taxonomy" id="351605"/>
    <lineage>
        <taxon>Bacteria</taxon>
        <taxon>Pseudomonadati</taxon>
        <taxon>Thermodesulfobacteriota</taxon>
        <taxon>Desulfuromonadia</taxon>
        <taxon>Geobacterales</taxon>
        <taxon>Geobacteraceae</taxon>
        <taxon>Geotalea</taxon>
    </lineage>
</organism>
<dbReference type="STRING" id="351605.Gura_0794"/>
<dbReference type="PANTHER" id="PTHR11228:SF7">
    <property type="entry name" value="PQQA PEPTIDE CYCLASE"/>
    <property type="match status" value="1"/>
</dbReference>
<evidence type="ECO:0000256" key="4">
    <source>
        <dbReference type="ARBA" id="ARBA00023004"/>
    </source>
</evidence>
<evidence type="ECO:0000256" key="5">
    <source>
        <dbReference type="ARBA" id="ARBA00023014"/>
    </source>
</evidence>
<dbReference type="InterPro" id="IPR050377">
    <property type="entry name" value="Radical_SAM_PqqE_MftC-like"/>
</dbReference>
<sequence>MIRFTSEQFVPCRLPHITASIERTTLPSTAMPLYLQNTFYACSMHEGWRLESPKGVYLLDSLDLIQSIHGNPACVICRTEADMRELEQYYAQGIIGYVRKDNAVLMVFNEGEQYRTIYRNGELSWFSMVPTKIELDLTSACNLACSHCSRVTTESPGPDELNLEELISFLEQAGRIGVSTITFMGGEPTCHPELIELALVARLSGIRSISVGTNGWLVDEKLAARMAAVFDSIQVSLHGTNAVIHDNIVGRQGSFEQSIQSIRYLKAHSARRVTISYTVTHDNAAGMETAARLARDLEVDSIRFLLLTPKGKGASLPQLSERSRSKIGTVVNALHEKFKGELVIEAGGTPPYTKVPPDAAFYGCAAGRSLMYVSSHGEVKPCAVIDTVAGSIRESSILDLWHRPEFVAIREAKRCRCSFSSICAGICLASIGNNPENPEMGHLSVD</sequence>
<dbReference type="InterPro" id="IPR023885">
    <property type="entry name" value="4Fe4S-binding_SPASM_dom"/>
</dbReference>
<dbReference type="InterPro" id="IPR058240">
    <property type="entry name" value="rSAM_sf"/>
</dbReference>
<dbReference type="Pfam" id="PF13186">
    <property type="entry name" value="SPASM"/>
    <property type="match status" value="1"/>
</dbReference>
<dbReference type="KEGG" id="gur:Gura_0794"/>
<dbReference type="SMART" id="SM00729">
    <property type="entry name" value="Elp3"/>
    <property type="match status" value="1"/>
</dbReference>
<evidence type="ECO:0000256" key="1">
    <source>
        <dbReference type="ARBA" id="ARBA00001966"/>
    </source>
</evidence>
<keyword evidence="2" id="KW-0949">S-adenosyl-L-methionine</keyword>
<dbReference type="PANTHER" id="PTHR11228">
    <property type="entry name" value="RADICAL SAM DOMAIN PROTEIN"/>
    <property type="match status" value="1"/>
</dbReference>
<keyword evidence="3" id="KW-0479">Metal-binding</keyword>
<keyword evidence="5" id="KW-0411">Iron-sulfur</keyword>
<dbReference type="GO" id="GO:0051536">
    <property type="term" value="F:iron-sulfur cluster binding"/>
    <property type="evidence" value="ECO:0007669"/>
    <property type="project" value="UniProtKB-KW"/>
</dbReference>
<accession>A5GBP2</accession>
<dbReference type="CDD" id="cd01335">
    <property type="entry name" value="Radical_SAM"/>
    <property type="match status" value="1"/>
</dbReference>
<gene>
    <name evidence="7" type="ordered locus">Gura_0794</name>
</gene>
<dbReference type="HOGENOM" id="CLU_009273_4_1_7"/>
<reference evidence="7 8" key="1">
    <citation type="submission" date="2007-05" db="EMBL/GenBank/DDBJ databases">
        <title>Complete sequence of Geobacter uraniireducens Rf4.</title>
        <authorList>
            <consortium name="US DOE Joint Genome Institute"/>
            <person name="Copeland A."/>
            <person name="Lucas S."/>
            <person name="Lapidus A."/>
            <person name="Barry K."/>
            <person name="Detter J.C."/>
            <person name="Glavina del Rio T."/>
            <person name="Hammon N."/>
            <person name="Israni S."/>
            <person name="Dalin E."/>
            <person name="Tice H."/>
            <person name="Pitluck S."/>
            <person name="Chertkov O."/>
            <person name="Brettin T."/>
            <person name="Bruce D."/>
            <person name="Han C."/>
            <person name="Schmutz J."/>
            <person name="Larimer F."/>
            <person name="Land M."/>
            <person name="Hauser L."/>
            <person name="Kyrpides N."/>
            <person name="Mikhailova N."/>
            <person name="Shelobolina E."/>
            <person name="Aklujkar M."/>
            <person name="Lovley D."/>
            <person name="Richardson P."/>
        </authorList>
    </citation>
    <scope>NUCLEOTIDE SEQUENCE [LARGE SCALE GENOMIC DNA]</scope>
    <source>
        <strain evidence="7 8">Rf4</strain>
    </source>
</reference>
<dbReference type="Proteomes" id="UP000006695">
    <property type="component" value="Chromosome"/>
</dbReference>
<dbReference type="GO" id="GO:0006783">
    <property type="term" value="P:heme biosynthetic process"/>
    <property type="evidence" value="ECO:0007669"/>
    <property type="project" value="TreeGrafter"/>
</dbReference>
<proteinExistence type="predicted"/>
<keyword evidence="8" id="KW-1185">Reference proteome</keyword>
<keyword evidence="4" id="KW-0408">Iron</keyword>
<dbReference type="InterPro" id="IPR007197">
    <property type="entry name" value="rSAM"/>
</dbReference>
<dbReference type="PROSITE" id="PS51918">
    <property type="entry name" value="RADICAL_SAM"/>
    <property type="match status" value="1"/>
</dbReference>
<evidence type="ECO:0000259" key="6">
    <source>
        <dbReference type="PROSITE" id="PS51918"/>
    </source>
</evidence>
<dbReference type="InterPro" id="IPR013785">
    <property type="entry name" value="Aldolase_TIM"/>
</dbReference>
<dbReference type="GO" id="GO:0003824">
    <property type="term" value="F:catalytic activity"/>
    <property type="evidence" value="ECO:0007669"/>
    <property type="project" value="InterPro"/>
</dbReference>
<name>A5GBP2_GEOUR</name>
<dbReference type="SFLD" id="SFLDG01067">
    <property type="entry name" value="SPASM/twitch_domain_containing"/>
    <property type="match status" value="1"/>
</dbReference>
<feature type="domain" description="Radical SAM core" evidence="6">
    <location>
        <begin position="125"/>
        <end position="341"/>
    </location>
</feature>
<protein>
    <submittedName>
        <fullName evidence="7">Radical SAM domain protein</fullName>
    </submittedName>
</protein>
<comment type="cofactor">
    <cofactor evidence="1">
        <name>[4Fe-4S] cluster</name>
        <dbReference type="ChEBI" id="CHEBI:49883"/>
    </cofactor>
</comment>
<dbReference type="AlphaFoldDB" id="A5GBP2"/>
<dbReference type="GO" id="GO:0046872">
    <property type="term" value="F:metal ion binding"/>
    <property type="evidence" value="ECO:0007669"/>
    <property type="project" value="UniProtKB-KW"/>
</dbReference>
<dbReference type="Pfam" id="PF04055">
    <property type="entry name" value="Radical_SAM"/>
    <property type="match status" value="1"/>
</dbReference>
<evidence type="ECO:0000256" key="2">
    <source>
        <dbReference type="ARBA" id="ARBA00022691"/>
    </source>
</evidence>
<evidence type="ECO:0000256" key="3">
    <source>
        <dbReference type="ARBA" id="ARBA00022723"/>
    </source>
</evidence>
<evidence type="ECO:0000313" key="7">
    <source>
        <dbReference type="EMBL" id="ABQ25002.1"/>
    </source>
</evidence>
<dbReference type="Gene3D" id="3.20.20.70">
    <property type="entry name" value="Aldolase class I"/>
    <property type="match status" value="1"/>
</dbReference>